<reference evidence="7 8" key="1">
    <citation type="submission" date="2014-02" db="EMBL/GenBank/DDBJ databases">
        <title>The small core and large imbalanced accessory genome model reveals a collaborative survival strategy of Sorangium cellulosum strains in nature.</title>
        <authorList>
            <person name="Han K."/>
            <person name="Peng R."/>
            <person name="Blom J."/>
            <person name="Li Y.-Z."/>
        </authorList>
    </citation>
    <scope>NUCLEOTIDE SEQUENCE [LARGE SCALE GENOMIC DNA]</scope>
    <source>
        <strain evidence="7 8">So0008-312</strain>
    </source>
</reference>
<dbReference type="Gene3D" id="1.10.510.10">
    <property type="entry name" value="Transferase(Phosphotransferase) domain 1"/>
    <property type="match status" value="1"/>
</dbReference>
<evidence type="ECO:0000313" key="8">
    <source>
        <dbReference type="Proteomes" id="UP000075260"/>
    </source>
</evidence>
<sequence length="320" mass="34017">MPPARVAAEALVGKVLGNRYRVVQLLGSGGVGHVYLAERIGRTHDAATARVAVKVLRAELRDDPLLVARFEREAAAASRVRHPNVLCVEAIERAGDAPCFAMELLVGLDLADTLTFARSLVPARAVRIAADLAAGLEAAHRAGVIHRDVKPENVFLVHAADGREIVKLLDFGLSFIQDQGADASLLSRVVGTPEYMAPEQAHGAPAAPTADVYSLGIVLYEMLAGRVPFQGPYPAIAAKHGREPPPPLHRLHPGLLMSRELDAVVRKALVKDPRGRFPAMAELRQALLATPEASAGAPFAAQPDTAAPPTSGIRHWGTKP</sequence>
<dbReference type="PROSITE" id="PS00108">
    <property type="entry name" value="PROTEIN_KINASE_ST"/>
    <property type="match status" value="1"/>
</dbReference>
<dbReference type="PANTHER" id="PTHR43289">
    <property type="entry name" value="MITOGEN-ACTIVATED PROTEIN KINASE KINASE KINASE 20-RELATED"/>
    <property type="match status" value="1"/>
</dbReference>
<feature type="region of interest" description="Disordered" evidence="5">
    <location>
        <begin position="294"/>
        <end position="320"/>
    </location>
</feature>
<dbReference type="Proteomes" id="UP000075260">
    <property type="component" value="Unassembled WGS sequence"/>
</dbReference>
<protein>
    <submittedName>
        <fullName evidence="7">Protein kinase</fullName>
    </submittedName>
</protein>
<evidence type="ECO:0000256" key="3">
    <source>
        <dbReference type="ARBA" id="ARBA00022777"/>
    </source>
</evidence>
<organism evidence="7 8">
    <name type="scientific">Sorangium cellulosum</name>
    <name type="common">Polyangium cellulosum</name>
    <dbReference type="NCBI Taxonomy" id="56"/>
    <lineage>
        <taxon>Bacteria</taxon>
        <taxon>Pseudomonadati</taxon>
        <taxon>Myxococcota</taxon>
        <taxon>Polyangia</taxon>
        <taxon>Polyangiales</taxon>
        <taxon>Polyangiaceae</taxon>
        <taxon>Sorangium</taxon>
    </lineage>
</organism>
<dbReference type="GO" id="GO:0004674">
    <property type="term" value="F:protein serine/threonine kinase activity"/>
    <property type="evidence" value="ECO:0007669"/>
    <property type="project" value="TreeGrafter"/>
</dbReference>
<keyword evidence="2" id="KW-0547">Nucleotide-binding</keyword>
<evidence type="ECO:0000256" key="1">
    <source>
        <dbReference type="ARBA" id="ARBA00022679"/>
    </source>
</evidence>
<feature type="domain" description="Protein kinase" evidence="6">
    <location>
        <begin position="20"/>
        <end position="288"/>
    </location>
</feature>
<gene>
    <name evidence="7" type="ORF">BE15_04925</name>
</gene>
<evidence type="ECO:0000256" key="4">
    <source>
        <dbReference type="ARBA" id="ARBA00022840"/>
    </source>
</evidence>
<accession>A0A150QMJ6</accession>
<keyword evidence="3 7" id="KW-0418">Kinase</keyword>
<dbReference type="CDD" id="cd14014">
    <property type="entry name" value="STKc_PknB_like"/>
    <property type="match status" value="1"/>
</dbReference>
<dbReference type="InterPro" id="IPR000719">
    <property type="entry name" value="Prot_kinase_dom"/>
</dbReference>
<dbReference type="SMART" id="SM00220">
    <property type="entry name" value="S_TKc"/>
    <property type="match status" value="1"/>
</dbReference>
<dbReference type="RefSeq" id="WP_061608696.1">
    <property type="nucleotide sequence ID" value="NZ_JEMA01000505.1"/>
</dbReference>
<evidence type="ECO:0000256" key="2">
    <source>
        <dbReference type="ARBA" id="ARBA00022741"/>
    </source>
</evidence>
<evidence type="ECO:0000256" key="5">
    <source>
        <dbReference type="SAM" id="MobiDB-lite"/>
    </source>
</evidence>
<dbReference type="PANTHER" id="PTHR43289:SF6">
    <property type="entry name" value="SERINE_THREONINE-PROTEIN KINASE NEKL-3"/>
    <property type="match status" value="1"/>
</dbReference>
<dbReference type="SUPFAM" id="SSF56112">
    <property type="entry name" value="Protein kinase-like (PK-like)"/>
    <property type="match status" value="1"/>
</dbReference>
<dbReference type="InterPro" id="IPR008271">
    <property type="entry name" value="Ser/Thr_kinase_AS"/>
</dbReference>
<dbReference type="GO" id="GO:0005524">
    <property type="term" value="F:ATP binding"/>
    <property type="evidence" value="ECO:0007669"/>
    <property type="project" value="UniProtKB-KW"/>
</dbReference>
<dbReference type="EMBL" id="JEMA01000505">
    <property type="protein sequence ID" value="KYF69052.1"/>
    <property type="molecule type" value="Genomic_DNA"/>
</dbReference>
<keyword evidence="4" id="KW-0067">ATP-binding</keyword>
<evidence type="ECO:0000259" key="6">
    <source>
        <dbReference type="PROSITE" id="PS50011"/>
    </source>
</evidence>
<dbReference type="Gene3D" id="3.30.200.20">
    <property type="entry name" value="Phosphorylase Kinase, domain 1"/>
    <property type="match status" value="1"/>
</dbReference>
<dbReference type="InterPro" id="IPR011009">
    <property type="entry name" value="Kinase-like_dom_sf"/>
</dbReference>
<dbReference type="OrthoDB" id="5514963at2"/>
<name>A0A150QMJ6_SORCE</name>
<evidence type="ECO:0000313" key="7">
    <source>
        <dbReference type="EMBL" id="KYF69052.1"/>
    </source>
</evidence>
<dbReference type="Pfam" id="PF00069">
    <property type="entry name" value="Pkinase"/>
    <property type="match status" value="1"/>
</dbReference>
<keyword evidence="1" id="KW-0808">Transferase</keyword>
<proteinExistence type="predicted"/>
<dbReference type="AlphaFoldDB" id="A0A150QMJ6"/>
<comment type="caution">
    <text evidence="7">The sequence shown here is derived from an EMBL/GenBank/DDBJ whole genome shotgun (WGS) entry which is preliminary data.</text>
</comment>
<dbReference type="PROSITE" id="PS50011">
    <property type="entry name" value="PROTEIN_KINASE_DOM"/>
    <property type="match status" value="1"/>
</dbReference>